<dbReference type="SUPFAM" id="SSF54909">
    <property type="entry name" value="Dimeric alpha+beta barrel"/>
    <property type="match status" value="1"/>
</dbReference>
<dbReference type="EMBL" id="JBIUYY010000004">
    <property type="protein sequence ID" value="MFJ2821677.1"/>
    <property type="molecule type" value="Genomic_DNA"/>
</dbReference>
<dbReference type="InterPro" id="IPR011008">
    <property type="entry name" value="Dimeric_a/b-barrel"/>
</dbReference>
<sequence length="136" mass="15449">MPKLTWKSSKPVPADTRTHIMASRFEVKSLADVPRFFVRALAAWAQLKTSRGAVEASLIAQPLKRTFWTLSAWESREAIHGYARAEPHRGIMRELRSTMRTSVFTFWELPAGELPLDWDDARARLAAQLRADAENA</sequence>
<dbReference type="InterPro" id="IPR021708">
    <property type="entry name" value="DUF3291"/>
</dbReference>
<feature type="domain" description="DUF3291" evidence="1">
    <location>
        <begin position="20"/>
        <end position="131"/>
    </location>
</feature>
<dbReference type="RefSeq" id="WP_365505062.1">
    <property type="nucleotide sequence ID" value="NZ_JBFANW010000044.1"/>
</dbReference>
<accession>A0ABW8EHM3</accession>
<name>A0ABW8EHM3_STRT5</name>
<dbReference type="Pfam" id="PF11695">
    <property type="entry name" value="DUF3291"/>
    <property type="match status" value="1"/>
</dbReference>
<organism evidence="2 3">
    <name type="scientific">Streptomyces toxytricini</name>
    <name type="common">Actinomyces toxytricini</name>
    <dbReference type="NCBI Taxonomy" id="67369"/>
    <lineage>
        <taxon>Bacteria</taxon>
        <taxon>Bacillati</taxon>
        <taxon>Actinomycetota</taxon>
        <taxon>Actinomycetes</taxon>
        <taxon>Kitasatosporales</taxon>
        <taxon>Streptomycetaceae</taxon>
        <taxon>Streptomyces</taxon>
    </lineage>
</organism>
<proteinExistence type="predicted"/>
<reference evidence="2 3" key="1">
    <citation type="submission" date="2024-10" db="EMBL/GenBank/DDBJ databases">
        <title>The Natural Products Discovery Center: Release of the First 8490 Sequenced Strains for Exploring Actinobacteria Biosynthetic Diversity.</title>
        <authorList>
            <person name="Kalkreuter E."/>
            <person name="Kautsar S.A."/>
            <person name="Yang D."/>
            <person name="Bader C.D."/>
            <person name="Teijaro C.N."/>
            <person name="Fluegel L."/>
            <person name="Davis C.M."/>
            <person name="Simpson J.R."/>
            <person name="Lauterbach L."/>
            <person name="Steele A.D."/>
            <person name="Gui C."/>
            <person name="Meng S."/>
            <person name="Li G."/>
            <person name="Viehrig K."/>
            <person name="Ye F."/>
            <person name="Su P."/>
            <person name="Kiefer A.F."/>
            <person name="Nichols A."/>
            <person name="Cepeda A.J."/>
            <person name="Yan W."/>
            <person name="Fan B."/>
            <person name="Jiang Y."/>
            <person name="Adhikari A."/>
            <person name="Zheng C.-J."/>
            <person name="Schuster L."/>
            <person name="Cowan T.M."/>
            <person name="Smanski M.J."/>
            <person name="Chevrette M.G."/>
            <person name="De Carvalho L.P.S."/>
            <person name="Shen B."/>
        </authorList>
    </citation>
    <scope>NUCLEOTIDE SEQUENCE [LARGE SCALE GENOMIC DNA]</scope>
    <source>
        <strain evidence="2 3">NPDC087220</strain>
    </source>
</reference>
<keyword evidence="3" id="KW-1185">Reference proteome</keyword>
<comment type="caution">
    <text evidence="2">The sequence shown here is derived from an EMBL/GenBank/DDBJ whole genome shotgun (WGS) entry which is preliminary data.</text>
</comment>
<gene>
    <name evidence="2" type="ORF">ACIO7M_11225</name>
</gene>
<dbReference type="Proteomes" id="UP001617351">
    <property type="component" value="Unassembled WGS sequence"/>
</dbReference>
<evidence type="ECO:0000313" key="3">
    <source>
        <dbReference type="Proteomes" id="UP001617351"/>
    </source>
</evidence>
<evidence type="ECO:0000313" key="2">
    <source>
        <dbReference type="EMBL" id="MFJ2821677.1"/>
    </source>
</evidence>
<protein>
    <submittedName>
        <fullName evidence="2">DUF3291 domain-containing protein</fullName>
    </submittedName>
</protein>
<evidence type="ECO:0000259" key="1">
    <source>
        <dbReference type="Pfam" id="PF11695"/>
    </source>
</evidence>